<dbReference type="EMBL" id="BDQD01000209">
    <property type="protein sequence ID" value="GBH22775.1"/>
    <property type="molecule type" value="Genomic_RNA"/>
</dbReference>
<dbReference type="AlphaFoldDB" id="A0A2V0RJT4"/>
<evidence type="ECO:0000313" key="2">
    <source>
        <dbReference type="EMBL" id="GBH22775.1"/>
    </source>
</evidence>
<feature type="region of interest" description="Disordered" evidence="1">
    <location>
        <begin position="1"/>
        <end position="36"/>
    </location>
</feature>
<comment type="caution">
    <text evidence="2">The sequence shown here is derived from an EMBL/GenBank/DDBJ whole genome shotgun (WGS) entry which is preliminary data.</text>
</comment>
<sequence length="457" mass="49407">MSDSVLPVPPVAPQPPAPSVSRPPPAPPAPEASRTGRTQLALVSQRIVADQTAVPGWNNREVLIKTIELSVAVLFATLQATIHPLVHGNYRSIGTRTNTAAADIAFLDQVTYTISANAVAAAYAVLFHKARATNNGYVQLFGGLPEVDKFKYPAFTTLLINSLGPIQRDRDPYICLFLPWMAKNAVDALRNNAAYLPRHEELFITGMQRTRNVLLTDVDVGNVDSSPWWCLYIKRNPTTAGTPNPGATTVLNPISYDDRDTATILGGLVLTATLYELPGPCHTAEIGPFVGPPGNDWNAIPNPFRRDVVINGSPRAIDFVFTDLGPVTHAAASIFGTLQGDLTLANAADPTLSNIQANLTNLHNSWLAHLQSIQAPQPTSSSIVDPNAAKPKRARTETPPGQSHCPDMNDNVPGLIHLHIRKVTVIYFDHRLYDNVSTARQGNVITEANRMNVSTGD</sequence>
<protein>
    <submittedName>
        <fullName evidence="2">Uncharacterized protein</fullName>
    </submittedName>
</protein>
<feature type="region of interest" description="Disordered" evidence="1">
    <location>
        <begin position="377"/>
        <end position="407"/>
    </location>
</feature>
<feature type="compositionally biased region" description="Pro residues" evidence="1">
    <location>
        <begin position="7"/>
        <end position="30"/>
    </location>
</feature>
<organism evidence="2">
    <name type="scientific">viral metagenome</name>
    <dbReference type="NCBI Taxonomy" id="1070528"/>
    <lineage>
        <taxon>unclassified sequences</taxon>
        <taxon>metagenomes</taxon>
        <taxon>organismal metagenomes</taxon>
    </lineage>
</organism>
<proteinExistence type="predicted"/>
<name>A0A2V0RJT4_9ZZZZ</name>
<evidence type="ECO:0000256" key="1">
    <source>
        <dbReference type="SAM" id="MobiDB-lite"/>
    </source>
</evidence>
<accession>A0A2V0RJT4</accession>
<reference evidence="2" key="1">
    <citation type="submission" date="2017-04" db="EMBL/GenBank/DDBJ databases">
        <title>Unveiling RNA virosphere associated with marine microorganisms.</title>
        <authorList>
            <person name="Urayama S."/>
            <person name="Takaki Y."/>
            <person name="Nishi S."/>
            <person name="Yoshida Y."/>
            <person name="Deguchi S."/>
            <person name="Takai K."/>
            <person name="Nunoura T."/>
        </authorList>
    </citation>
    <scope>NUCLEOTIDE SEQUENCE</scope>
</reference>